<evidence type="ECO:0000256" key="5">
    <source>
        <dbReference type="ARBA" id="ARBA00022538"/>
    </source>
</evidence>
<dbReference type="EMBL" id="LR131271">
    <property type="protein sequence ID" value="VDR28914.1"/>
    <property type="molecule type" value="Genomic_DNA"/>
</dbReference>
<proteinExistence type="predicted"/>
<comment type="subcellular location">
    <subcellularLocation>
        <location evidence="1">Cell membrane</location>
        <topology evidence="1">Multi-pass membrane protein</topology>
    </subcellularLocation>
</comment>
<dbReference type="GO" id="GO:0008556">
    <property type="term" value="F:P-type potassium transmembrane transporter activity"/>
    <property type="evidence" value="ECO:0007669"/>
    <property type="project" value="InterPro"/>
</dbReference>
<feature type="transmembrane region" description="Helical" evidence="17">
    <location>
        <begin position="219"/>
        <end position="243"/>
    </location>
</feature>
<keyword evidence="11" id="KW-0460">Magnesium</keyword>
<keyword evidence="15" id="KW-0406">Ion transport</keyword>
<evidence type="ECO:0000256" key="10">
    <source>
        <dbReference type="ARBA" id="ARBA00022840"/>
    </source>
</evidence>
<keyword evidence="7 17" id="KW-0812">Transmembrane</keyword>
<evidence type="ECO:0000256" key="17">
    <source>
        <dbReference type="SAM" id="Phobius"/>
    </source>
</evidence>
<dbReference type="GO" id="GO:0005524">
    <property type="term" value="F:ATP binding"/>
    <property type="evidence" value="ECO:0007669"/>
    <property type="project" value="UniProtKB-KW"/>
</dbReference>
<evidence type="ECO:0000256" key="8">
    <source>
        <dbReference type="ARBA" id="ARBA00022723"/>
    </source>
</evidence>
<dbReference type="FunFam" id="2.70.150.10:FF:000010">
    <property type="entry name" value="Potassium-transporting ATPase ATP-binding subunit"/>
    <property type="match status" value="1"/>
</dbReference>
<evidence type="ECO:0000256" key="11">
    <source>
        <dbReference type="ARBA" id="ARBA00022842"/>
    </source>
</evidence>
<keyword evidence="12" id="KW-0630">Potassium</keyword>
<evidence type="ECO:0000313" key="20">
    <source>
        <dbReference type="Proteomes" id="UP000274346"/>
    </source>
</evidence>
<evidence type="ECO:0000256" key="7">
    <source>
        <dbReference type="ARBA" id="ARBA00022692"/>
    </source>
</evidence>
<keyword evidence="6" id="KW-0597">Phosphoprotein</keyword>
<sequence>MSRKQLALLEPTLVRQALLDAVKKLNPAVQWRNPVMFIVWIGSLVTTLLAVGMTSGHIAGSAGFTAAVSIWLWFTVLFANFAEAMAEGRSKAQANSLKGVKKTSFARKLRAPQHDAQIDHIPAEDLRKGDVVLVEAGDIIPCDGEVIEGGASVDESAITGESAPVIRESGGDFASVTGGTRILSDWLVIRCSVNPGETFLDRMIAMVEGAQRRKTPNEIALTILLIALTLVFLLATATIWPFSAWSGSAVSVTVLVALLVCLIPTTIGGLLSAIGVAGMSRMLGANVIATSGRAVEAAGDVDVLLLDKTGTITLGNRQASAFLPARGVEERTLADAAQLSSLADETPEGRSIVVLAKQRFNLRERDLQSLQATFVPFTAQTRMSGINIDQRMIRKGSVDAIRRHVEANGGHFPADVDKQVEEVARLGATPLVVAEGERVLGLSR</sequence>
<evidence type="ECO:0000256" key="15">
    <source>
        <dbReference type="ARBA" id="ARBA00023065"/>
    </source>
</evidence>
<evidence type="ECO:0000313" key="19">
    <source>
        <dbReference type="EMBL" id="VDR28914.1"/>
    </source>
</evidence>
<dbReference type="InterPro" id="IPR018303">
    <property type="entry name" value="ATPase_P-typ_P_site"/>
</dbReference>
<keyword evidence="13" id="KW-1278">Translocase</keyword>
<dbReference type="Pfam" id="PF00122">
    <property type="entry name" value="E1-E2_ATPase"/>
    <property type="match status" value="1"/>
</dbReference>
<evidence type="ECO:0000256" key="1">
    <source>
        <dbReference type="ARBA" id="ARBA00004651"/>
    </source>
</evidence>
<evidence type="ECO:0000256" key="3">
    <source>
        <dbReference type="ARBA" id="ARBA00022475"/>
    </source>
</evidence>
<dbReference type="PANTHER" id="PTHR43743:SF1">
    <property type="entry name" value="POTASSIUM-TRANSPORTING ATPASE ATP-BINDING SUBUNIT"/>
    <property type="match status" value="1"/>
</dbReference>
<dbReference type="InterPro" id="IPR023298">
    <property type="entry name" value="ATPase_P-typ_TM_dom_sf"/>
</dbReference>
<evidence type="ECO:0000256" key="14">
    <source>
        <dbReference type="ARBA" id="ARBA00022989"/>
    </source>
</evidence>
<dbReference type="FunFam" id="3.40.1110.10:FF:000007">
    <property type="entry name" value="Potassium-transporting ATPase ATP-binding subunit"/>
    <property type="match status" value="1"/>
</dbReference>
<dbReference type="Gene3D" id="2.70.150.10">
    <property type="entry name" value="Calcium-transporting ATPase, cytoplasmic transduction domain A"/>
    <property type="match status" value="1"/>
</dbReference>
<keyword evidence="2" id="KW-0813">Transport</keyword>
<evidence type="ECO:0000256" key="13">
    <source>
        <dbReference type="ARBA" id="ARBA00022967"/>
    </source>
</evidence>
<dbReference type="NCBIfam" id="TIGR01494">
    <property type="entry name" value="ATPase_P-type"/>
    <property type="match status" value="1"/>
</dbReference>
<dbReference type="InterPro" id="IPR059000">
    <property type="entry name" value="ATPase_P-type_domA"/>
</dbReference>
<keyword evidence="14 17" id="KW-1133">Transmembrane helix</keyword>
<keyword evidence="16 17" id="KW-0472">Membrane</keyword>
<keyword evidence="9" id="KW-0547">Nucleotide-binding</keyword>
<dbReference type="NCBIfam" id="TIGR01497">
    <property type="entry name" value="kdpB"/>
    <property type="match status" value="1"/>
</dbReference>
<dbReference type="Gene3D" id="1.20.1110.10">
    <property type="entry name" value="Calcium-transporting ATPase, transmembrane domain"/>
    <property type="match status" value="1"/>
</dbReference>
<feature type="domain" description="P-type ATPase A" evidence="18">
    <location>
        <begin position="114"/>
        <end position="208"/>
    </location>
</feature>
<name>A0A3P8J3R3_RAOTE</name>
<dbReference type="Gene3D" id="3.40.1110.10">
    <property type="entry name" value="Calcium-transporting ATPase, cytoplasmic domain N"/>
    <property type="match status" value="1"/>
</dbReference>
<gene>
    <name evidence="19" type="primary">kdpB_1</name>
    <name evidence="19" type="ORF">NCTC13098_05307</name>
</gene>
<dbReference type="InterPro" id="IPR008250">
    <property type="entry name" value="ATPase_P-typ_transduc_dom_A_sf"/>
</dbReference>
<evidence type="ECO:0000256" key="6">
    <source>
        <dbReference type="ARBA" id="ARBA00022553"/>
    </source>
</evidence>
<dbReference type="GO" id="GO:0016887">
    <property type="term" value="F:ATP hydrolysis activity"/>
    <property type="evidence" value="ECO:0007669"/>
    <property type="project" value="InterPro"/>
</dbReference>
<evidence type="ECO:0000256" key="9">
    <source>
        <dbReference type="ARBA" id="ARBA00022741"/>
    </source>
</evidence>
<dbReference type="SUPFAM" id="SSF81653">
    <property type="entry name" value="Calcium ATPase, transduction domain A"/>
    <property type="match status" value="1"/>
</dbReference>
<keyword evidence="10" id="KW-0067">ATP-binding</keyword>
<keyword evidence="3" id="KW-1003">Cell membrane</keyword>
<keyword evidence="4" id="KW-0997">Cell inner membrane</keyword>
<protein>
    <submittedName>
        <fullName evidence="19">Potassium-transporting ATPase B chain</fullName>
        <ecNumber evidence="19">3.6.3.12</ecNumber>
    </submittedName>
</protein>
<evidence type="ECO:0000256" key="16">
    <source>
        <dbReference type="ARBA" id="ARBA00023136"/>
    </source>
</evidence>
<dbReference type="SUPFAM" id="SSF81665">
    <property type="entry name" value="Calcium ATPase, transmembrane domain M"/>
    <property type="match status" value="1"/>
</dbReference>
<organism evidence="19 20">
    <name type="scientific">Raoultella terrigena</name>
    <name type="common">Klebsiella terrigena</name>
    <dbReference type="NCBI Taxonomy" id="577"/>
    <lineage>
        <taxon>Bacteria</taxon>
        <taxon>Pseudomonadati</taxon>
        <taxon>Pseudomonadota</taxon>
        <taxon>Gammaproteobacteria</taxon>
        <taxon>Enterobacterales</taxon>
        <taxon>Enterobacteriaceae</taxon>
        <taxon>Klebsiella/Raoultella group</taxon>
        <taxon>Raoultella</taxon>
    </lineage>
</organism>
<dbReference type="KEGG" id="rtg:NCTC13098_05307"/>
<feature type="transmembrane region" description="Helical" evidence="17">
    <location>
        <begin position="58"/>
        <end position="81"/>
    </location>
</feature>
<evidence type="ECO:0000256" key="12">
    <source>
        <dbReference type="ARBA" id="ARBA00022958"/>
    </source>
</evidence>
<reference evidence="19 20" key="1">
    <citation type="submission" date="2018-12" db="EMBL/GenBank/DDBJ databases">
        <authorList>
            <consortium name="Pathogen Informatics"/>
        </authorList>
    </citation>
    <scope>NUCLEOTIDE SEQUENCE [LARGE SCALE GENOMIC DNA]</scope>
    <source>
        <strain evidence="19 20">NCTC13098</strain>
    </source>
</reference>
<dbReference type="EC" id="3.6.3.12" evidence="19"/>
<dbReference type="PROSITE" id="PS00154">
    <property type="entry name" value="ATPASE_E1_E2"/>
    <property type="match status" value="1"/>
</dbReference>
<dbReference type="GO" id="GO:0046872">
    <property type="term" value="F:metal ion binding"/>
    <property type="evidence" value="ECO:0007669"/>
    <property type="project" value="UniProtKB-KW"/>
</dbReference>
<dbReference type="Proteomes" id="UP000274346">
    <property type="component" value="Chromosome"/>
</dbReference>
<evidence type="ECO:0000256" key="2">
    <source>
        <dbReference type="ARBA" id="ARBA00022448"/>
    </source>
</evidence>
<evidence type="ECO:0000256" key="4">
    <source>
        <dbReference type="ARBA" id="ARBA00022519"/>
    </source>
</evidence>
<dbReference type="GO" id="GO:0005886">
    <property type="term" value="C:plasma membrane"/>
    <property type="evidence" value="ECO:0007669"/>
    <property type="project" value="UniProtKB-SubCell"/>
</dbReference>
<dbReference type="SUPFAM" id="SSF81660">
    <property type="entry name" value="Metal cation-transporting ATPase, ATP-binding domain N"/>
    <property type="match status" value="1"/>
</dbReference>
<dbReference type="AlphaFoldDB" id="A0A3P8J3R3"/>
<accession>A0A3P8J3R3</accession>
<keyword evidence="19" id="KW-0378">Hydrolase</keyword>
<dbReference type="InterPro" id="IPR023299">
    <property type="entry name" value="ATPase_P-typ_cyto_dom_N"/>
</dbReference>
<dbReference type="InterPro" id="IPR001757">
    <property type="entry name" value="P_typ_ATPase"/>
</dbReference>
<dbReference type="PANTHER" id="PTHR43743">
    <property type="entry name" value="POTASSIUM-TRANSPORTING ATPASE ATP-BINDING SUBUNIT"/>
    <property type="match status" value="1"/>
</dbReference>
<dbReference type="InterPro" id="IPR006391">
    <property type="entry name" value="P-type_ATPase_bsu_IA"/>
</dbReference>
<feature type="transmembrane region" description="Helical" evidence="17">
    <location>
        <begin position="33"/>
        <end position="52"/>
    </location>
</feature>
<evidence type="ECO:0000259" key="18">
    <source>
        <dbReference type="Pfam" id="PF00122"/>
    </source>
</evidence>
<keyword evidence="8" id="KW-0479">Metal-binding</keyword>
<keyword evidence="5" id="KW-0633">Potassium transport</keyword>
<feature type="transmembrane region" description="Helical" evidence="17">
    <location>
        <begin position="249"/>
        <end position="274"/>
    </location>
</feature>